<organism evidence="1 2">
    <name type="scientific">Enterovirga aerilata</name>
    <dbReference type="NCBI Taxonomy" id="2730920"/>
    <lineage>
        <taxon>Bacteria</taxon>
        <taxon>Pseudomonadati</taxon>
        <taxon>Pseudomonadota</taxon>
        <taxon>Alphaproteobacteria</taxon>
        <taxon>Hyphomicrobiales</taxon>
        <taxon>Methylobacteriaceae</taxon>
        <taxon>Enterovirga</taxon>
    </lineage>
</organism>
<sequence>MLSFNRITKTGADRIGFAPAALIIAGWAGRDEAAIQHHIEELAAIGVPRPSSVPVYYRAAASTLVQGESLEVLGPDSSGEVEPVIVSLTDGLWIGIGSDHTDRTAEKMGIALSKQLCGKPLGPDLWPFHEVEDHWDALRLRAYATIEGERVLYQEGTLAALRTPSDLIARLPGGKLPIGTVMFGGTLGAIGGIRPASRFEMELEDGVLGRTMRHGYDIDVLPVVS</sequence>
<dbReference type="SUPFAM" id="SSF56529">
    <property type="entry name" value="FAH"/>
    <property type="match status" value="1"/>
</dbReference>
<gene>
    <name evidence="1" type="ORF">HJG44_16795</name>
</gene>
<protein>
    <submittedName>
        <fullName evidence="1">DUF2848 domain-containing protein</fullName>
    </submittedName>
</protein>
<proteinExistence type="predicted"/>
<evidence type="ECO:0000313" key="2">
    <source>
        <dbReference type="Proteomes" id="UP000564885"/>
    </source>
</evidence>
<dbReference type="RefSeq" id="WP_171219466.1">
    <property type="nucleotide sequence ID" value="NZ_JABEPP010000004.1"/>
</dbReference>
<dbReference type="EMBL" id="JABEPP010000004">
    <property type="protein sequence ID" value="NNM74037.1"/>
    <property type="molecule type" value="Genomic_DNA"/>
</dbReference>
<dbReference type="Proteomes" id="UP000564885">
    <property type="component" value="Unassembled WGS sequence"/>
</dbReference>
<accession>A0A849IDH8</accession>
<dbReference type="Pfam" id="PF11010">
    <property type="entry name" value="DUF2848"/>
    <property type="match status" value="1"/>
</dbReference>
<name>A0A849IDH8_9HYPH</name>
<reference evidence="1 2" key="1">
    <citation type="submission" date="2020-04" db="EMBL/GenBank/DDBJ databases">
        <title>Enterovirga sp. isolate from soil.</title>
        <authorList>
            <person name="Chea S."/>
            <person name="Kim D.-U."/>
        </authorList>
    </citation>
    <scope>NUCLEOTIDE SEQUENCE [LARGE SCALE GENOMIC DNA]</scope>
    <source>
        <strain evidence="1 2">DB1703</strain>
    </source>
</reference>
<dbReference type="GO" id="GO:0003824">
    <property type="term" value="F:catalytic activity"/>
    <property type="evidence" value="ECO:0007669"/>
    <property type="project" value="InterPro"/>
</dbReference>
<dbReference type="AlphaFoldDB" id="A0A849IDH8"/>
<comment type="caution">
    <text evidence="1">The sequence shown here is derived from an EMBL/GenBank/DDBJ whole genome shotgun (WGS) entry which is preliminary data.</text>
</comment>
<evidence type="ECO:0000313" key="1">
    <source>
        <dbReference type="EMBL" id="NNM74037.1"/>
    </source>
</evidence>
<dbReference type="InterPro" id="IPR021269">
    <property type="entry name" value="DUF2848"/>
</dbReference>
<keyword evidence="2" id="KW-1185">Reference proteome</keyword>
<dbReference type="InterPro" id="IPR036663">
    <property type="entry name" value="Fumarylacetoacetase_C_sf"/>
</dbReference>